<accession>A0A3D9IIT7</accession>
<proteinExistence type="predicted"/>
<dbReference type="NCBIfam" id="NF033218">
    <property type="entry name" value="anchor_AmaP"/>
    <property type="match status" value="1"/>
</dbReference>
<reference evidence="2 3" key="1">
    <citation type="submission" date="2018-07" db="EMBL/GenBank/DDBJ databases">
        <title>Genomic Encyclopedia of Type Strains, Phase III (KMG-III): the genomes of soil and plant-associated and newly described type strains.</title>
        <authorList>
            <person name="Whitman W."/>
        </authorList>
    </citation>
    <scope>NUCLEOTIDE SEQUENCE [LARGE SCALE GENOMIC DNA]</scope>
    <source>
        <strain evidence="2 3">CECT 8236</strain>
    </source>
</reference>
<evidence type="ECO:0000256" key="1">
    <source>
        <dbReference type="SAM" id="Phobius"/>
    </source>
</evidence>
<dbReference type="EMBL" id="QRDY01000005">
    <property type="protein sequence ID" value="RED61652.1"/>
    <property type="molecule type" value="Genomic_DNA"/>
</dbReference>
<keyword evidence="1" id="KW-0472">Membrane</keyword>
<organism evidence="2 3">
    <name type="scientific">Cohnella lupini</name>
    <dbReference type="NCBI Taxonomy" id="1294267"/>
    <lineage>
        <taxon>Bacteria</taxon>
        <taxon>Bacillati</taxon>
        <taxon>Bacillota</taxon>
        <taxon>Bacilli</taxon>
        <taxon>Bacillales</taxon>
        <taxon>Paenibacillaceae</taxon>
        <taxon>Cohnella</taxon>
    </lineage>
</organism>
<evidence type="ECO:0000313" key="3">
    <source>
        <dbReference type="Proteomes" id="UP000256869"/>
    </source>
</evidence>
<dbReference type="RefSeq" id="WP_115992690.1">
    <property type="nucleotide sequence ID" value="NZ_QRDY01000005.1"/>
</dbReference>
<evidence type="ECO:0000313" key="2">
    <source>
        <dbReference type="EMBL" id="RED61652.1"/>
    </source>
</evidence>
<dbReference type="OrthoDB" id="1716040at2"/>
<dbReference type="Proteomes" id="UP000256869">
    <property type="component" value="Unassembled WGS sequence"/>
</dbReference>
<keyword evidence="3" id="KW-1185">Reference proteome</keyword>
<comment type="caution">
    <text evidence="2">The sequence shown here is derived from an EMBL/GenBank/DDBJ whole genome shotgun (WGS) entry which is preliminary data.</text>
</comment>
<protein>
    <submittedName>
        <fullName evidence="2">Putative alkaline shock family protein YloU</fullName>
    </submittedName>
</protein>
<feature type="transmembrane region" description="Helical" evidence="1">
    <location>
        <begin position="7"/>
        <end position="30"/>
    </location>
</feature>
<name>A0A3D9IIT7_9BACL</name>
<feature type="transmembrane region" description="Helical" evidence="1">
    <location>
        <begin position="50"/>
        <end position="71"/>
    </location>
</feature>
<dbReference type="AlphaFoldDB" id="A0A3D9IIT7"/>
<sequence length="187" mass="20083">MIKVLDRLLLFLYSVAIGAASIIAIVAASGGFSVDWLNEVVADFTGDVRVVQSSVIGVAVILLLISVRFFIVSVRRDGNSAPSINQRTEHGDIRISVETVENLALKAASRTRGVKDLRARVRVSEAGLGILIRAFVDGEGSIPTMSEEMQRTVSQQIEEATGIPVAEVSVFIANVTQAPTSFKSRVE</sequence>
<keyword evidence="1" id="KW-1133">Transmembrane helix</keyword>
<keyword evidence="1" id="KW-0812">Transmembrane</keyword>
<gene>
    <name evidence="2" type="ORF">DFP95_10580</name>
</gene>